<organism evidence="1 2">
    <name type="scientific">Paenibacillus glacialis</name>
    <dbReference type="NCBI Taxonomy" id="494026"/>
    <lineage>
        <taxon>Bacteria</taxon>
        <taxon>Bacillati</taxon>
        <taxon>Bacillota</taxon>
        <taxon>Bacilli</taxon>
        <taxon>Bacillales</taxon>
        <taxon>Paenibacillaceae</taxon>
        <taxon>Paenibacillus</taxon>
    </lineage>
</organism>
<reference evidence="1 2" key="1">
    <citation type="submission" date="2016-03" db="EMBL/GenBank/DDBJ databases">
        <title>Draft genome sequence of Paenibacillus glacialis DSM 22343.</title>
        <authorList>
            <person name="Shin S.-K."/>
            <person name="Yi H."/>
        </authorList>
    </citation>
    <scope>NUCLEOTIDE SEQUENCE [LARGE SCALE GENOMIC DNA]</scope>
    <source>
        <strain evidence="1 2">DSM 22343</strain>
    </source>
</reference>
<dbReference type="AlphaFoldDB" id="A0A168C0G0"/>
<name>A0A168C0G0_9BACL</name>
<evidence type="ECO:0000313" key="1">
    <source>
        <dbReference type="EMBL" id="OAB32941.1"/>
    </source>
</evidence>
<dbReference type="OrthoDB" id="2660910at2"/>
<dbReference type="EMBL" id="LVJH01000074">
    <property type="protein sequence ID" value="OAB32941.1"/>
    <property type="molecule type" value="Genomic_DNA"/>
</dbReference>
<accession>A0A168C0G0</accession>
<dbReference type="Proteomes" id="UP000076967">
    <property type="component" value="Unassembled WGS sequence"/>
</dbReference>
<evidence type="ECO:0000313" key="2">
    <source>
        <dbReference type="Proteomes" id="UP000076967"/>
    </source>
</evidence>
<sequence length="98" mass="10901">MSKLVCNEVKKEGVNIEKLKQAVAFADQITDAVAYVDPSMNHQTSRWAQFSAFKGDAHRIIVDEKASQVEVDQALWLLIYGITELGQKYVLGGAPVMF</sequence>
<gene>
    <name evidence="1" type="ORF">PGLA_26020</name>
</gene>
<comment type="caution">
    <text evidence="1">The sequence shown here is derived from an EMBL/GenBank/DDBJ whole genome shotgun (WGS) entry which is preliminary data.</text>
</comment>
<proteinExistence type="predicted"/>
<keyword evidence="2" id="KW-1185">Reference proteome</keyword>
<dbReference type="RefSeq" id="WP_068538103.1">
    <property type="nucleotide sequence ID" value="NZ_LVJH01000074.1"/>
</dbReference>
<protein>
    <submittedName>
        <fullName evidence="1">Uncharacterized protein</fullName>
    </submittedName>
</protein>